<reference evidence="1 2" key="1">
    <citation type="submission" date="2019-03" db="EMBL/GenBank/DDBJ databases">
        <title>Genomic Encyclopedia of Type Strains, Phase IV (KMG-IV): sequencing the most valuable type-strain genomes for metagenomic binning, comparative biology and taxonomic classification.</title>
        <authorList>
            <person name="Goeker M."/>
        </authorList>
    </citation>
    <scope>NUCLEOTIDE SEQUENCE [LARGE SCALE GENOMIC DNA]</scope>
    <source>
        <strain evidence="1 2">DSM 11603</strain>
    </source>
</reference>
<accession>A0A4R6Y4A3</accession>
<name>A0A4R6Y4A3_9HYPH</name>
<dbReference type="OrthoDB" id="8452281at2"/>
<keyword evidence="2" id="KW-1185">Reference proteome</keyword>
<evidence type="ECO:0000313" key="1">
    <source>
        <dbReference type="EMBL" id="TDR28879.1"/>
    </source>
</evidence>
<dbReference type="InterPro" id="IPR045853">
    <property type="entry name" value="Pep_chain_release_fac_I_sf"/>
</dbReference>
<dbReference type="AlphaFoldDB" id="A0A4R6Y4A3"/>
<evidence type="ECO:0000313" key="2">
    <source>
        <dbReference type="Proteomes" id="UP000294958"/>
    </source>
</evidence>
<organism evidence="1 2">
    <name type="scientific">Aquamicrobium defluvii</name>
    <dbReference type="NCBI Taxonomy" id="69279"/>
    <lineage>
        <taxon>Bacteria</taxon>
        <taxon>Pseudomonadati</taxon>
        <taxon>Pseudomonadota</taxon>
        <taxon>Alphaproteobacteria</taxon>
        <taxon>Hyphomicrobiales</taxon>
        <taxon>Phyllobacteriaceae</taxon>
        <taxon>Aquamicrobium</taxon>
    </lineage>
</organism>
<dbReference type="SUPFAM" id="SSF75620">
    <property type="entry name" value="Release factor"/>
    <property type="match status" value="1"/>
</dbReference>
<sequence length="71" mass="7768">MIRAEDLKFEVYPVPGIDARGGQHVGGHSGVKATHEPTGLMAYVNSGRSQHINKMIAEEMILAALTHPKFR</sequence>
<gene>
    <name evidence="1" type="ORF">DES43_1563</name>
</gene>
<dbReference type="Gene3D" id="3.30.160.20">
    <property type="match status" value="1"/>
</dbReference>
<dbReference type="RefSeq" id="WP_133676341.1">
    <property type="nucleotide sequence ID" value="NZ_SNZF01000056.1"/>
</dbReference>
<comment type="caution">
    <text evidence="1">The sequence shown here is derived from an EMBL/GenBank/DDBJ whole genome shotgun (WGS) entry which is preliminary data.</text>
</comment>
<dbReference type="EMBL" id="SNZF01000056">
    <property type="protein sequence ID" value="TDR28879.1"/>
    <property type="molecule type" value="Genomic_DNA"/>
</dbReference>
<dbReference type="Proteomes" id="UP000294958">
    <property type="component" value="Unassembled WGS sequence"/>
</dbReference>
<protein>
    <submittedName>
        <fullName evidence="1">RF-1 domain-containing protein</fullName>
    </submittedName>
</protein>
<proteinExistence type="predicted"/>